<dbReference type="InterPro" id="IPR000515">
    <property type="entry name" value="MetI-like"/>
</dbReference>
<keyword evidence="5 7" id="KW-1133">Transmembrane helix</keyword>
<evidence type="ECO:0000256" key="7">
    <source>
        <dbReference type="RuleBase" id="RU363032"/>
    </source>
</evidence>
<feature type="transmembrane region" description="Helical" evidence="7">
    <location>
        <begin position="93"/>
        <end position="117"/>
    </location>
</feature>
<dbReference type="PANTHER" id="PTHR43744">
    <property type="entry name" value="ABC TRANSPORTER PERMEASE PROTEIN MG189-RELATED-RELATED"/>
    <property type="match status" value="1"/>
</dbReference>
<feature type="transmembrane region" description="Helical" evidence="7">
    <location>
        <begin position="204"/>
        <end position="226"/>
    </location>
</feature>
<evidence type="ECO:0000256" key="6">
    <source>
        <dbReference type="ARBA" id="ARBA00023136"/>
    </source>
</evidence>
<dbReference type="RefSeq" id="WP_092048534.1">
    <property type="nucleotide sequence ID" value="NZ_FNZF01000001.1"/>
</dbReference>
<dbReference type="Gene3D" id="1.10.3720.10">
    <property type="entry name" value="MetI-like"/>
    <property type="match status" value="1"/>
</dbReference>
<dbReference type="PANTHER" id="PTHR43744:SF12">
    <property type="entry name" value="ABC TRANSPORTER PERMEASE PROTEIN MG189-RELATED"/>
    <property type="match status" value="1"/>
</dbReference>
<organism evidence="9 10">
    <name type="scientific">Bhargavaea ginsengi</name>
    <dbReference type="NCBI Taxonomy" id="426757"/>
    <lineage>
        <taxon>Bacteria</taxon>
        <taxon>Bacillati</taxon>
        <taxon>Bacillota</taxon>
        <taxon>Bacilli</taxon>
        <taxon>Bacillales</taxon>
        <taxon>Caryophanaceae</taxon>
        <taxon>Bhargavaea</taxon>
    </lineage>
</organism>
<evidence type="ECO:0000256" key="4">
    <source>
        <dbReference type="ARBA" id="ARBA00022692"/>
    </source>
</evidence>
<feature type="transmembrane region" description="Helical" evidence="7">
    <location>
        <begin position="129"/>
        <end position="150"/>
    </location>
</feature>
<comment type="similarity">
    <text evidence="7">Belongs to the binding-protein-dependent transport system permease family.</text>
</comment>
<protein>
    <submittedName>
        <fullName evidence="9">Multiple sugar transport system permease protein</fullName>
    </submittedName>
</protein>
<feature type="transmembrane region" description="Helical" evidence="7">
    <location>
        <begin position="34"/>
        <end position="54"/>
    </location>
</feature>
<accession>A0A1H6SGF3</accession>
<dbReference type="GO" id="GO:0055085">
    <property type="term" value="P:transmembrane transport"/>
    <property type="evidence" value="ECO:0007669"/>
    <property type="project" value="InterPro"/>
</dbReference>
<sequence>MKQVLETPAGLPPAKRASWLMADAGMADVLKKGLIYAALSIGAITMLIPFYWMVITSLKTPAEAVAMPPVWMPDVLQFGNYGTALEAAPFGQYFLNSVLVTVVSTVGELLTTILAAFAFAKMKFYGKSLLFTVLIATMMVPGELLIIPNFVTLSNLGLINTYAALIIPYLASVLSVFILHQNFTSVPDELYYAAKVDGCSDFRFLWSVMVPLSKSAIVAITILKVIGSWNSFMWPLIVTNDRMLRTLPVGLQAFTTEAGTKYELLMAASTLVVLPMIILYLFLQKYIIMGISRSGLKG</sequence>
<feature type="transmembrane region" description="Helical" evidence="7">
    <location>
        <begin position="162"/>
        <end position="183"/>
    </location>
</feature>
<keyword evidence="10" id="KW-1185">Reference proteome</keyword>
<evidence type="ECO:0000256" key="2">
    <source>
        <dbReference type="ARBA" id="ARBA00022448"/>
    </source>
</evidence>
<dbReference type="InterPro" id="IPR035906">
    <property type="entry name" value="MetI-like_sf"/>
</dbReference>
<gene>
    <name evidence="9" type="ORF">SAMN04488127_0007</name>
</gene>
<evidence type="ECO:0000313" key="10">
    <source>
        <dbReference type="Proteomes" id="UP000199200"/>
    </source>
</evidence>
<dbReference type="GO" id="GO:0005886">
    <property type="term" value="C:plasma membrane"/>
    <property type="evidence" value="ECO:0007669"/>
    <property type="project" value="UniProtKB-SubCell"/>
</dbReference>
<evidence type="ECO:0000313" key="9">
    <source>
        <dbReference type="EMBL" id="SEI62502.1"/>
    </source>
</evidence>
<dbReference type="STRING" id="426757.SAMN04488127_0007"/>
<dbReference type="AlphaFoldDB" id="A0A1H6SGF3"/>
<dbReference type="Pfam" id="PF00528">
    <property type="entry name" value="BPD_transp_1"/>
    <property type="match status" value="1"/>
</dbReference>
<keyword evidence="6 7" id="KW-0472">Membrane</keyword>
<reference evidence="10" key="1">
    <citation type="submission" date="2016-10" db="EMBL/GenBank/DDBJ databases">
        <authorList>
            <person name="Varghese N."/>
            <person name="Submissions S."/>
        </authorList>
    </citation>
    <scope>NUCLEOTIDE SEQUENCE [LARGE SCALE GENOMIC DNA]</scope>
    <source>
        <strain evidence="10">CGMCC 1.6763</strain>
    </source>
</reference>
<evidence type="ECO:0000256" key="5">
    <source>
        <dbReference type="ARBA" id="ARBA00022989"/>
    </source>
</evidence>
<keyword evidence="9" id="KW-0762">Sugar transport</keyword>
<keyword evidence="2 7" id="KW-0813">Transport</keyword>
<dbReference type="PROSITE" id="PS50928">
    <property type="entry name" value="ABC_TM1"/>
    <property type="match status" value="1"/>
</dbReference>
<dbReference type="OrthoDB" id="9784933at2"/>
<name>A0A1H6SGF3_9BACL</name>
<keyword evidence="3" id="KW-1003">Cell membrane</keyword>
<comment type="subcellular location">
    <subcellularLocation>
        <location evidence="1 7">Cell membrane</location>
        <topology evidence="1 7">Multi-pass membrane protein</topology>
    </subcellularLocation>
</comment>
<proteinExistence type="inferred from homology"/>
<evidence type="ECO:0000259" key="8">
    <source>
        <dbReference type="PROSITE" id="PS50928"/>
    </source>
</evidence>
<evidence type="ECO:0000256" key="3">
    <source>
        <dbReference type="ARBA" id="ARBA00022475"/>
    </source>
</evidence>
<dbReference type="SUPFAM" id="SSF161098">
    <property type="entry name" value="MetI-like"/>
    <property type="match status" value="1"/>
</dbReference>
<dbReference type="CDD" id="cd06261">
    <property type="entry name" value="TM_PBP2"/>
    <property type="match status" value="1"/>
</dbReference>
<keyword evidence="4 7" id="KW-0812">Transmembrane</keyword>
<dbReference type="EMBL" id="FNZF01000001">
    <property type="protein sequence ID" value="SEI62502.1"/>
    <property type="molecule type" value="Genomic_DNA"/>
</dbReference>
<evidence type="ECO:0000256" key="1">
    <source>
        <dbReference type="ARBA" id="ARBA00004651"/>
    </source>
</evidence>
<feature type="transmembrane region" description="Helical" evidence="7">
    <location>
        <begin position="264"/>
        <end position="283"/>
    </location>
</feature>
<feature type="domain" description="ABC transmembrane type-1" evidence="8">
    <location>
        <begin position="94"/>
        <end position="283"/>
    </location>
</feature>
<dbReference type="Proteomes" id="UP000199200">
    <property type="component" value="Unassembled WGS sequence"/>
</dbReference>